<name>A0ABP2K4X6_9ACTN</name>
<dbReference type="EMBL" id="ADZU01000042">
    <property type="protein sequence ID" value="EFS91122.1"/>
    <property type="molecule type" value="Genomic_DNA"/>
</dbReference>
<keyword evidence="2" id="KW-1185">Reference proteome</keyword>
<dbReference type="Proteomes" id="UP000003179">
    <property type="component" value="Unassembled WGS sequence"/>
</dbReference>
<protein>
    <submittedName>
        <fullName evidence="1">Uncharacterized protein</fullName>
    </submittedName>
</protein>
<comment type="caution">
    <text evidence="1">The sequence shown here is derived from an EMBL/GenBank/DDBJ whole genome shotgun (WGS) entry which is preliminary data.</text>
</comment>
<sequence>MSAWQILRPLTTVDLAEAVEARAATDGPISLADAAVGSLAAVAATGVIVPPGLTTVAVVVTVRVVEEMRVVVGTMTASQGVVVCAAGTTIVKRVVRVTQIVRGAMTAALVETNSVVETSVGIVIGIMIVKTAARKAVRLAAGTPSTIAMNARRRTLPSNLRRLRLLVSQWRRWTSTRKLFRHQCVQSCVVSPLILPTSLRAIWSPLLNFSTRTRFRPMPTLRPLGAAPRDCRSCAKWPPRPHTKLASTLLPSTTTVRFDA</sequence>
<organism evidence="1 2">
    <name type="scientific">Cutibacterium modestum HL044PA1</name>
    <dbReference type="NCBI Taxonomy" id="765109"/>
    <lineage>
        <taxon>Bacteria</taxon>
        <taxon>Bacillati</taxon>
        <taxon>Actinomycetota</taxon>
        <taxon>Actinomycetes</taxon>
        <taxon>Propionibacteriales</taxon>
        <taxon>Propionibacteriaceae</taxon>
        <taxon>Cutibacterium</taxon>
        <taxon>Cutibacterium modestum</taxon>
    </lineage>
</organism>
<accession>A0ABP2K4X6</accession>
<evidence type="ECO:0000313" key="2">
    <source>
        <dbReference type="Proteomes" id="UP000003179"/>
    </source>
</evidence>
<proteinExistence type="predicted"/>
<reference evidence="1" key="1">
    <citation type="submission" date="2010-08" db="EMBL/GenBank/DDBJ databases">
        <authorList>
            <person name="Weinstock G."/>
            <person name="Sodergren E."/>
            <person name="Clifton S."/>
            <person name="Fulton L."/>
            <person name="Fulton B."/>
            <person name="Courtney L."/>
            <person name="Fronick C."/>
            <person name="Harrison M."/>
            <person name="Strong C."/>
            <person name="Farmer C."/>
            <person name="Delahaunty K."/>
            <person name="Markovic C."/>
            <person name="Hall O."/>
            <person name="Minx P."/>
            <person name="Tomlinson C."/>
            <person name="Mitreva M."/>
            <person name="Hou S."/>
            <person name="Chen J."/>
            <person name="Wollam A."/>
            <person name="Pepin K.H."/>
            <person name="Johnson M."/>
            <person name="Bhonagiri V."/>
            <person name="Zhang X."/>
            <person name="Suruliraj S."/>
            <person name="Warren W."/>
            <person name="Chinwalla A."/>
            <person name="Mardis E.R."/>
            <person name="Wilson R.K."/>
        </authorList>
    </citation>
    <scope>NUCLEOTIDE SEQUENCE [LARGE SCALE GENOMIC DNA]</scope>
    <source>
        <strain evidence="1">HL044PA1</strain>
    </source>
</reference>
<gene>
    <name evidence="1" type="ORF">HMPREF9607_02748</name>
</gene>
<evidence type="ECO:0000313" key="1">
    <source>
        <dbReference type="EMBL" id="EFS91122.1"/>
    </source>
</evidence>